<comment type="caution">
    <text evidence="1">The sequence shown here is derived from an EMBL/GenBank/DDBJ whole genome shotgun (WGS) entry which is preliminary data.</text>
</comment>
<gene>
    <name evidence="1" type="ORF">PIB30_045982</name>
</gene>
<evidence type="ECO:0000313" key="2">
    <source>
        <dbReference type="Proteomes" id="UP001341840"/>
    </source>
</evidence>
<protein>
    <submittedName>
        <fullName evidence="1">Uncharacterized protein</fullName>
    </submittedName>
</protein>
<sequence length="493" mass="54317">MGMPICMWCEENFNKIARSWGKVIRFDDRTELPKSYSTIRILIDSFQWERIHEWISITVEGRSFEVFVKEFGSEVYNVQSHPDLVEDTMNSVSTEEAFSAPVVKEIPAEIEKSSDCMVGNGSIGVIMGDPQLDAIIDCKLNYVQPFNSCGDNGGMVIGKSRSGVMSSELYSGYGFTAEGWTGCLELDPMAQLSSQIALDTGATKGVNEVDVAAGNLSPEKSLVGESGRVSCEEDKRICQGGRVLEEVDSGRLQVFASREDEIRNGNGVGVVADLFVAATEVDGNEDVGLCEKGVAQCGVDEGSGESEFLSEETLYCINNYYVGDFCLIEGGKVRVEKQGVNEDGLIPIDIDGVDSGDENNLIEATAAKEVWNRGGLFFDSSEEEELRAKLVKQKVEGKKRADLRPKVQRQGKKPSCIQGRTLATRKLSADGVAWEFVESDDLAGGISLFGIWIFVCERTVAHNQWRHKERESNMEYCTVKALTWSTNMEYGEE</sequence>
<keyword evidence="2" id="KW-1185">Reference proteome</keyword>
<organism evidence="1 2">
    <name type="scientific">Stylosanthes scabra</name>
    <dbReference type="NCBI Taxonomy" id="79078"/>
    <lineage>
        <taxon>Eukaryota</taxon>
        <taxon>Viridiplantae</taxon>
        <taxon>Streptophyta</taxon>
        <taxon>Embryophyta</taxon>
        <taxon>Tracheophyta</taxon>
        <taxon>Spermatophyta</taxon>
        <taxon>Magnoliopsida</taxon>
        <taxon>eudicotyledons</taxon>
        <taxon>Gunneridae</taxon>
        <taxon>Pentapetalae</taxon>
        <taxon>rosids</taxon>
        <taxon>fabids</taxon>
        <taxon>Fabales</taxon>
        <taxon>Fabaceae</taxon>
        <taxon>Papilionoideae</taxon>
        <taxon>50 kb inversion clade</taxon>
        <taxon>dalbergioids sensu lato</taxon>
        <taxon>Dalbergieae</taxon>
        <taxon>Pterocarpus clade</taxon>
        <taxon>Stylosanthes</taxon>
    </lineage>
</organism>
<reference evidence="1 2" key="1">
    <citation type="journal article" date="2023" name="Plants (Basel)">
        <title>Bridging the Gap: Combining Genomics and Transcriptomics Approaches to Understand Stylosanthes scabra, an Orphan Legume from the Brazilian Caatinga.</title>
        <authorList>
            <person name="Ferreira-Neto J.R.C."/>
            <person name="da Silva M.D."/>
            <person name="Binneck E."/>
            <person name="de Melo N.F."/>
            <person name="da Silva R.H."/>
            <person name="de Melo A.L.T.M."/>
            <person name="Pandolfi V."/>
            <person name="Bustamante F.O."/>
            <person name="Brasileiro-Vidal A.C."/>
            <person name="Benko-Iseppon A.M."/>
        </authorList>
    </citation>
    <scope>NUCLEOTIDE SEQUENCE [LARGE SCALE GENOMIC DNA]</scope>
    <source>
        <tissue evidence="1">Leaves</tissue>
    </source>
</reference>
<accession>A0ABU6TIA1</accession>
<name>A0ABU6TIA1_9FABA</name>
<evidence type="ECO:0000313" key="1">
    <source>
        <dbReference type="EMBL" id="MED6147673.1"/>
    </source>
</evidence>
<dbReference type="Proteomes" id="UP001341840">
    <property type="component" value="Unassembled WGS sequence"/>
</dbReference>
<proteinExistence type="predicted"/>
<dbReference type="EMBL" id="JASCZI010090905">
    <property type="protein sequence ID" value="MED6147673.1"/>
    <property type="molecule type" value="Genomic_DNA"/>
</dbReference>